<reference evidence="1 2" key="1">
    <citation type="submission" date="2009-09" db="EMBL/GenBank/DDBJ databases">
        <authorList>
            <person name="Weinstock G."/>
            <person name="Sodergren E."/>
            <person name="Clifton S."/>
            <person name="Fulton L."/>
            <person name="Fulton B."/>
            <person name="Courtney L."/>
            <person name="Fronick C."/>
            <person name="Harrison M."/>
            <person name="Strong C."/>
            <person name="Farmer C."/>
            <person name="Delahaunty K."/>
            <person name="Markovic C."/>
            <person name="Hall O."/>
            <person name="Minx P."/>
            <person name="Tomlinson C."/>
            <person name="Mitreva M."/>
            <person name="Nelson J."/>
            <person name="Hou S."/>
            <person name="Wollam A."/>
            <person name="Pepin K.H."/>
            <person name="Johnson M."/>
            <person name="Bhonagiri V."/>
            <person name="Nash W.E."/>
            <person name="Warren W."/>
            <person name="Chinwalla A."/>
            <person name="Mardis E.R."/>
            <person name="Wilson R.K."/>
        </authorList>
    </citation>
    <scope>NUCLEOTIDE SEQUENCE [LARGE SCALE GENOMIC DNA]</scope>
    <source>
        <strain evidence="1 2">F0319</strain>
    </source>
</reference>
<sequence length="70" mass="8239">MMLQSRDRRPRLSAQSSLFIVVSYISMRTDEGVCPYFVIVFLYRRNMQVEKSSRTNSNRVRELFCVSLIG</sequence>
<dbReference type="EMBL" id="ACVA01000031">
    <property type="protein sequence ID" value="EEX18937.1"/>
    <property type="molecule type" value="Genomic_DNA"/>
</dbReference>
<comment type="caution">
    <text evidence="1">The sequence shown here is derived from an EMBL/GenBank/DDBJ whole genome shotgun (WGS) entry which is preliminary data.</text>
</comment>
<protein>
    <submittedName>
        <fullName evidence="1">Uncharacterized protein</fullName>
    </submittedName>
</protein>
<name>C9MPD4_9BACT</name>
<keyword evidence="2" id="KW-1185">Reference proteome</keyword>
<evidence type="ECO:0000313" key="2">
    <source>
        <dbReference type="Proteomes" id="UP000003327"/>
    </source>
</evidence>
<accession>C9MPD4</accession>
<proteinExistence type="predicted"/>
<evidence type="ECO:0000313" key="1">
    <source>
        <dbReference type="EMBL" id="EEX18937.1"/>
    </source>
</evidence>
<organism evidence="1 2">
    <name type="scientific">Prevotella veroralis F0319</name>
    <dbReference type="NCBI Taxonomy" id="649761"/>
    <lineage>
        <taxon>Bacteria</taxon>
        <taxon>Pseudomonadati</taxon>
        <taxon>Bacteroidota</taxon>
        <taxon>Bacteroidia</taxon>
        <taxon>Bacteroidales</taxon>
        <taxon>Prevotellaceae</taxon>
        <taxon>Prevotella</taxon>
    </lineage>
</organism>
<gene>
    <name evidence="1" type="ORF">HMPREF0973_01472</name>
</gene>
<dbReference type="HOGENOM" id="CLU_2754572_0_0_10"/>
<dbReference type="AlphaFoldDB" id="C9MPD4"/>
<dbReference type="Proteomes" id="UP000003327">
    <property type="component" value="Unassembled WGS sequence"/>
</dbReference>